<name>A0A194XFA7_MOLSC</name>
<dbReference type="Proteomes" id="UP000070700">
    <property type="component" value="Unassembled WGS sequence"/>
</dbReference>
<feature type="domain" description="2EXR" evidence="2">
    <location>
        <begin position="120"/>
        <end position="154"/>
    </location>
</feature>
<dbReference type="InParanoid" id="A0A194XFA7"/>
<organism evidence="3 4">
    <name type="scientific">Mollisia scopiformis</name>
    <name type="common">Conifer needle endophyte fungus</name>
    <name type="synonym">Phialocephala scopiformis</name>
    <dbReference type="NCBI Taxonomy" id="149040"/>
    <lineage>
        <taxon>Eukaryota</taxon>
        <taxon>Fungi</taxon>
        <taxon>Dikarya</taxon>
        <taxon>Ascomycota</taxon>
        <taxon>Pezizomycotina</taxon>
        <taxon>Leotiomycetes</taxon>
        <taxon>Helotiales</taxon>
        <taxon>Mollisiaceae</taxon>
        <taxon>Mollisia</taxon>
    </lineage>
</organism>
<dbReference type="OrthoDB" id="3561261at2759"/>
<feature type="compositionally biased region" description="Acidic residues" evidence="1">
    <location>
        <begin position="173"/>
        <end position="200"/>
    </location>
</feature>
<dbReference type="RefSeq" id="XP_018073208.1">
    <property type="nucleotide sequence ID" value="XM_018208024.1"/>
</dbReference>
<accession>A0A194XFA7</accession>
<feature type="region of interest" description="Disordered" evidence="1">
    <location>
        <begin position="1"/>
        <end position="37"/>
    </location>
</feature>
<dbReference type="AlphaFoldDB" id="A0A194XFA7"/>
<dbReference type="EMBL" id="KQ947412">
    <property type="protein sequence ID" value="KUJ18853.1"/>
    <property type="molecule type" value="Genomic_DNA"/>
</dbReference>
<reference evidence="3 4" key="1">
    <citation type="submission" date="2015-10" db="EMBL/GenBank/DDBJ databases">
        <title>Full genome of DAOMC 229536 Phialocephala scopiformis, a fungal endophyte of spruce producing the potent anti-insectan compound rugulosin.</title>
        <authorList>
            <consortium name="DOE Joint Genome Institute"/>
            <person name="Walker A.K."/>
            <person name="Frasz S.L."/>
            <person name="Seifert K.A."/>
            <person name="Miller J.D."/>
            <person name="Mondo S.J."/>
            <person name="Labutti K."/>
            <person name="Lipzen A."/>
            <person name="Dockter R."/>
            <person name="Kennedy M."/>
            <person name="Grigoriev I.V."/>
            <person name="Spatafora J.W."/>
        </authorList>
    </citation>
    <scope>NUCLEOTIDE SEQUENCE [LARGE SCALE GENOMIC DNA]</scope>
    <source>
        <strain evidence="3 4">CBS 120377</strain>
    </source>
</reference>
<sequence length="216" mass="23765">MAYHGNGSMAESSEQSQSANEVVPVTQPDSEVASVNVPSVELVSNSDAITGLDHKYTIPGPPSAETVGSSTLIANKSDDDVTTLDRPEKLLNTSLPSLRNMTPRTSESDGEDTCIVATDFVIFSQLPLEIRQMIWKEACFNDPRVIDIFLVQGPENYGGAFGTDICVTYVSEDEDVSDEEEKDVEESGDEEGGDEEGGDEEGWRRRGWRRRGWRRI</sequence>
<dbReference type="KEGG" id="psco:LY89DRAFT_506244"/>
<evidence type="ECO:0000256" key="1">
    <source>
        <dbReference type="SAM" id="MobiDB-lite"/>
    </source>
</evidence>
<evidence type="ECO:0000313" key="3">
    <source>
        <dbReference type="EMBL" id="KUJ18853.1"/>
    </source>
</evidence>
<feature type="compositionally biased region" description="Low complexity" evidence="1">
    <location>
        <begin position="10"/>
        <end position="19"/>
    </location>
</feature>
<evidence type="ECO:0000259" key="2">
    <source>
        <dbReference type="Pfam" id="PF20150"/>
    </source>
</evidence>
<dbReference type="GeneID" id="28817750"/>
<protein>
    <recommendedName>
        <fullName evidence="2">2EXR domain-containing protein</fullName>
    </recommendedName>
</protein>
<evidence type="ECO:0000313" key="4">
    <source>
        <dbReference type="Proteomes" id="UP000070700"/>
    </source>
</evidence>
<feature type="compositionally biased region" description="Basic residues" evidence="1">
    <location>
        <begin position="205"/>
        <end position="216"/>
    </location>
</feature>
<proteinExistence type="predicted"/>
<feature type="region of interest" description="Disordered" evidence="1">
    <location>
        <begin position="173"/>
        <end position="216"/>
    </location>
</feature>
<dbReference type="InterPro" id="IPR045518">
    <property type="entry name" value="2EXR"/>
</dbReference>
<dbReference type="Pfam" id="PF20150">
    <property type="entry name" value="2EXR"/>
    <property type="match status" value="1"/>
</dbReference>
<gene>
    <name evidence="3" type="ORF">LY89DRAFT_506244</name>
</gene>
<keyword evidence="4" id="KW-1185">Reference proteome</keyword>